<dbReference type="EMBL" id="CP018191">
    <property type="protein sequence ID" value="APH53666.1"/>
    <property type="molecule type" value="Genomic_DNA"/>
</dbReference>
<evidence type="ECO:0000256" key="1">
    <source>
        <dbReference type="ARBA" id="ARBA00022475"/>
    </source>
</evidence>
<accession>A0AAC9K836</accession>
<dbReference type="GO" id="GO:0005886">
    <property type="term" value="C:plasma membrane"/>
    <property type="evidence" value="ECO:0007669"/>
    <property type="project" value="UniProtKB-SubCell"/>
</dbReference>
<evidence type="ECO:0000256" key="3">
    <source>
        <dbReference type="ARBA" id="ARBA00022676"/>
    </source>
</evidence>
<proteinExistence type="inferred from homology"/>
<dbReference type="Gene3D" id="3.40.50.2000">
    <property type="entry name" value="Glycogen Phosphorylase B"/>
    <property type="match status" value="2"/>
</dbReference>
<evidence type="ECO:0000313" key="13">
    <source>
        <dbReference type="EMBL" id="APH53666.1"/>
    </source>
</evidence>
<dbReference type="CDD" id="cd03785">
    <property type="entry name" value="GT28_MurG"/>
    <property type="match status" value="1"/>
</dbReference>
<evidence type="ECO:0000256" key="9">
    <source>
        <dbReference type="ARBA" id="ARBA00023316"/>
    </source>
</evidence>
<dbReference type="GO" id="GO:0051301">
    <property type="term" value="P:cell division"/>
    <property type="evidence" value="ECO:0007669"/>
    <property type="project" value="UniProtKB-KW"/>
</dbReference>
<organism evidence="13 14">
    <name type="scientific">Granulibacter bethesdensis</name>
    <dbReference type="NCBI Taxonomy" id="364410"/>
    <lineage>
        <taxon>Bacteria</taxon>
        <taxon>Pseudomonadati</taxon>
        <taxon>Pseudomonadota</taxon>
        <taxon>Alphaproteobacteria</taxon>
        <taxon>Acetobacterales</taxon>
        <taxon>Acetobacteraceae</taxon>
        <taxon>Granulibacter</taxon>
    </lineage>
</organism>
<dbReference type="HAMAP" id="MF_00033">
    <property type="entry name" value="MurG"/>
    <property type="match status" value="1"/>
</dbReference>
<keyword evidence="7 10" id="KW-0472">Membrane</keyword>
<dbReference type="Proteomes" id="UP000182373">
    <property type="component" value="Chromosome"/>
</dbReference>
<dbReference type="GO" id="GO:0071555">
    <property type="term" value="P:cell wall organization"/>
    <property type="evidence" value="ECO:0007669"/>
    <property type="project" value="UniProtKB-KW"/>
</dbReference>
<evidence type="ECO:0000256" key="10">
    <source>
        <dbReference type="HAMAP-Rule" id="MF_00033"/>
    </source>
</evidence>
<comment type="catalytic activity">
    <reaction evidence="10">
        <text>di-trans,octa-cis-undecaprenyl diphospho-N-acetyl-alpha-D-muramoyl-L-alanyl-D-glutamyl-meso-2,6-diaminopimeloyl-D-alanyl-D-alanine + UDP-N-acetyl-alpha-D-glucosamine = di-trans,octa-cis-undecaprenyl diphospho-[N-acetyl-alpha-D-glucosaminyl-(1-&gt;4)]-N-acetyl-alpha-D-muramoyl-L-alanyl-D-glutamyl-meso-2,6-diaminopimeloyl-D-alanyl-D-alanine + UDP + H(+)</text>
        <dbReference type="Rhea" id="RHEA:31227"/>
        <dbReference type="ChEBI" id="CHEBI:15378"/>
        <dbReference type="ChEBI" id="CHEBI:57705"/>
        <dbReference type="ChEBI" id="CHEBI:58223"/>
        <dbReference type="ChEBI" id="CHEBI:61387"/>
        <dbReference type="ChEBI" id="CHEBI:61388"/>
        <dbReference type="EC" id="2.4.1.227"/>
    </reaction>
</comment>
<sequence length="384" mass="39855">MRRDQTQRPVIIAAGGTGGHFFPAEALAAELKRRGRRIVLMTDARSGGLTSAVFADTDRFVLPGAGIAGRGIRRAGQAVIALGRGVVKAGALLRRLEAGCIVGFGGYPCIPPVLGARLRARNVPVILHEQNAVLGRANRLLARQTRCLALSFASTSHVPAGTRTLVTGNPVRPAIAALAGTPYTPPGAEGAINFLVLGGSLGARVLSDVVPAALALLPPALRQRMRVTQQCRAEDIDRVRTAYAACGIEAILAPFFTDVAALMTGAHLVIARAGASTVAELATIGRPAIMVPLPGAIDDHQAANARILSDAQGGWMIRQPDFTPDTLAARIAGLLAEPGTLASAASHAARLGMQDAVARLADTVEQSLDTARAPQGDYKGEKKS</sequence>
<gene>
    <name evidence="10" type="primary">murG</name>
    <name evidence="13" type="ORF">GbCGDNIH9_0429</name>
</gene>
<dbReference type="EC" id="2.4.1.227" evidence="10"/>
<feature type="binding site" evidence="10">
    <location>
        <position position="200"/>
    </location>
    <ligand>
        <name>UDP-N-acetyl-alpha-D-glucosamine</name>
        <dbReference type="ChEBI" id="CHEBI:57705"/>
    </ligand>
</feature>
<evidence type="ECO:0000256" key="7">
    <source>
        <dbReference type="ARBA" id="ARBA00023136"/>
    </source>
</evidence>
<keyword evidence="2 10" id="KW-0132">Cell division</keyword>
<comment type="subcellular location">
    <subcellularLocation>
        <location evidence="10">Cell membrane</location>
        <topology evidence="10">Peripheral membrane protein</topology>
        <orientation evidence="10">Cytoplasmic side</orientation>
    </subcellularLocation>
</comment>
<dbReference type="NCBIfam" id="TIGR01133">
    <property type="entry name" value="murG"/>
    <property type="match status" value="1"/>
</dbReference>
<reference evidence="14" key="1">
    <citation type="submission" date="2016-11" db="EMBL/GenBank/DDBJ databases">
        <title>Comparative genomic and phenotypic analysis of Granulibacter bethesdensis clinical isolates from patients with chronic granulomatous disease.</title>
        <authorList>
            <person name="Zarember K.A."/>
            <person name="Porcella S.F."/>
            <person name="Chu J."/>
            <person name="Ding L."/>
            <person name="Dahlstrom E."/>
            <person name="Barbian K."/>
            <person name="Martens C."/>
            <person name="Sykora L."/>
            <person name="Kramer S."/>
            <person name="Pettinato A.M."/>
            <person name="Hong H."/>
            <person name="Wald G."/>
            <person name="Berg L.J."/>
            <person name="Rogge L.S."/>
            <person name="Greenberg D.E."/>
            <person name="Falcone E.L."/>
            <person name="Neves J.F."/>
            <person name="Simoes M.J."/>
            <person name="Casal M."/>
            <person name="Rodriguez-Lopez F.C."/>
            <person name="Zelazny A."/>
            <person name="Gallin J.I."/>
            <person name="Holland S.M."/>
        </authorList>
    </citation>
    <scope>NUCLEOTIDE SEQUENCE [LARGE SCALE GENOMIC DNA]</scope>
    <source>
        <strain evidence="14">NIH9.1</strain>
    </source>
</reference>
<dbReference type="GO" id="GO:0009252">
    <property type="term" value="P:peptidoglycan biosynthetic process"/>
    <property type="evidence" value="ECO:0007669"/>
    <property type="project" value="UniProtKB-UniRule"/>
</dbReference>
<comment type="function">
    <text evidence="10">Cell wall formation. Catalyzes the transfer of a GlcNAc subunit on undecaprenyl-pyrophosphoryl-MurNAc-pentapeptide (lipid intermediate I) to form undecaprenyl-pyrophosphoryl-MurNAc-(pentapeptide)GlcNAc (lipid intermediate II).</text>
</comment>
<dbReference type="SUPFAM" id="SSF53756">
    <property type="entry name" value="UDP-Glycosyltransferase/glycogen phosphorylase"/>
    <property type="match status" value="1"/>
</dbReference>
<evidence type="ECO:0000256" key="4">
    <source>
        <dbReference type="ARBA" id="ARBA00022679"/>
    </source>
</evidence>
<dbReference type="GO" id="GO:0050511">
    <property type="term" value="F:undecaprenyldiphospho-muramoylpentapeptide beta-N-acetylglucosaminyltransferase activity"/>
    <property type="evidence" value="ECO:0007669"/>
    <property type="project" value="UniProtKB-UniRule"/>
</dbReference>
<feature type="domain" description="Glycosyl transferase family 28 C-terminal" evidence="12">
    <location>
        <begin position="195"/>
        <end position="359"/>
    </location>
</feature>
<dbReference type="Pfam" id="PF04101">
    <property type="entry name" value="Glyco_tran_28_C"/>
    <property type="match status" value="1"/>
</dbReference>
<evidence type="ECO:0000256" key="6">
    <source>
        <dbReference type="ARBA" id="ARBA00022984"/>
    </source>
</evidence>
<comment type="pathway">
    <text evidence="10">Cell wall biogenesis; peptidoglycan biosynthesis.</text>
</comment>
<dbReference type="GO" id="GO:0008360">
    <property type="term" value="P:regulation of cell shape"/>
    <property type="evidence" value="ECO:0007669"/>
    <property type="project" value="UniProtKB-KW"/>
</dbReference>
<dbReference type="PANTHER" id="PTHR21015:SF22">
    <property type="entry name" value="GLYCOSYLTRANSFERASE"/>
    <property type="match status" value="1"/>
</dbReference>
<feature type="binding site" evidence="10">
    <location>
        <position position="172"/>
    </location>
    <ligand>
        <name>UDP-N-acetyl-alpha-D-glucosamine</name>
        <dbReference type="ChEBI" id="CHEBI:57705"/>
    </ligand>
</feature>
<evidence type="ECO:0000256" key="8">
    <source>
        <dbReference type="ARBA" id="ARBA00023306"/>
    </source>
</evidence>
<evidence type="ECO:0000259" key="11">
    <source>
        <dbReference type="Pfam" id="PF03033"/>
    </source>
</evidence>
<dbReference type="InterPro" id="IPR006009">
    <property type="entry name" value="GlcNAc_MurG"/>
</dbReference>
<feature type="binding site" evidence="10">
    <location>
        <position position="301"/>
    </location>
    <ligand>
        <name>UDP-N-acetyl-alpha-D-glucosamine</name>
        <dbReference type="ChEBI" id="CHEBI:57705"/>
    </ligand>
</feature>
<evidence type="ECO:0000259" key="12">
    <source>
        <dbReference type="Pfam" id="PF04101"/>
    </source>
</evidence>
<feature type="binding site" evidence="10">
    <location>
        <position position="131"/>
    </location>
    <ligand>
        <name>UDP-N-acetyl-alpha-D-glucosamine</name>
        <dbReference type="ChEBI" id="CHEBI:57705"/>
    </ligand>
</feature>
<evidence type="ECO:0000256" key="5">
    <source>
        <dbReference type="ARBA" id="ARBA00022960"/>
    </source>
</evidence>
<feature type="binding site" evidence="10">
    <location>
        <begin position="17"/>
        <end position="19"/>
    </location>
    <ligand>
        <name>UDP-N-acetyl-alpha-D-glucosamine</name>
        <dbReference type="ChEBI" id="CHEBI:57705"/>
    </ligand>
</feature>
<dbReference type="PANTHER" id="PTHR21015">
    <property type="entry name" value="UDP-N-ACETYLGLUCOSAMINE--N-ACETYLMURAMYL-(PENTAPEPTIDE) PYROPHOSPHORYL-UNDECAPRENOL N-ACETYLGLUCOSAMINE TRANSFERASE 1"/>
    <property type="match status" value="1"/>
</dbReference>
<dbReference type="GO" id="GO:0005975">
    <property type="term" value="P:carbohydrate metabolic process"/>
    <property type="evidence" value="ECO:0007669"/>
    <property type="project" value="InterPro"/>
</dbReference>
<dbReference type="Pfam" id="PF03033">
    <property type="entry name" value="Glyco_transf_28"/>
    <property type="match status" value="1"/>
</dbReference>
<keyword evidence="5 10" id="KW-0133">Cell shape</keyword>
<keyword evidence="4 10" id="KW-0808">Transferase</keyword>
<dbReference type="InterPro" id="IPR004276">
    <property type="entry name" value="GlycoTrans_28_N"/>
</dbReference>
<keyword evidence="1 10" id="KW-1003">Cell membrane</keyword>
<feature type="domain" description="Glycosyltransferase family 28 N-terminal" evidence="11">
    <location>
        <begin position="10"/>
        <end position="144"/>
    </location>
</feature>
<comment type="caution">
    <text evidence="10">Lacks conserved residue(s) required for the propagation of feature annotation.</text>
</comment>
<keyword evidence="3 10" id="KW-0328">Glycosyltransferase</keyword>
<comment type="similarity">
    <text evidence="10">Belongs to the glycosyltransferase 28 family. MurG subfamily.</text>
</comment>
<keyword evidence="6 10" id="KW-0573">Peptidoglycan synthesis</keyword>
<protein>
    <recommendedName>
        <fullName evidence="10">UDP-N-acetylglucosamine--N-acetylmuramyl-(pentapeptide) pyrophosphoryl-undecaprenol N-acetylglucosamine transferase</fullName>
        <ecNumber evidence="10">2.4.1.227</ecNumber>
    </recommendedName>
    <alternativeName>
        <fullName evidence="10">Undecaprenyl-PP-MurNAc-pentapeptide-UDPGlcNAc GlcNAc transferase</fullName>
    </alternativeName>
</protein>
<dbReference type="RefSeq" id="WP_072571934.1">
    <property type="nucleotide sequence ID" value="NZ_CP018191.1"/>
</dbReference>
<evidence type="ECO:0000313" key="14">
    <source>
        <dbReference type="Proteomes" id="UP000182373"/>
    </source>
</evidence>
<evidence type="ECO:0000256" key="2">
    <source>
        <dbReference type="ARBA" id="ARBA00022618"/>
    </source>
</evidence>
<keyword evidence="9 10" id="KW-0961">Cell wall biogenesis/degradation</keyword>
<name>A0AAC9K836_9PROT</name>
<dbReference type="AlphaFoldDB" id="A0AAC9K836"/>
<keyword evidence="8 10" id="KW-0131">Cell cycle</keyword>
<dbReference type="InterPro" id="IPR007235">
    <property type="entry name" value="Glyco_trans_28_C"/>
</dbReference>